<sequence length="108" mass="11748">METDDCGFGGVPRPQRLERRRSAAAHEAGSGDGRGSGDDEGRRRRWHWVPLKSYSACVYGGTRVGVIPNIVTYQRNPILPQHCQVATKSGLSITFGALDGFLNFSGLT</sequence>
<gene>
    <name evidence="1" type="ORF">L1987_16123</name>
</gene>
<comment type="caution">
    <text evidence="1">The sequence shown here is derived from an EMBL/GenBank/DDBJ whole genome shotgun (WGS) entry which is preliminary data.</text>
</comment>
<accession>A0ACB9J7V2</accession>
<organism evidence="1 2">
    <name type="scientific">Smallanthus sonchifolius</name>
    <dbReference type="NCBI Taxonomy" id="185202"/>
    <lineage>
        <taxon>Eukaryota</taxon>
        <taxon>Viridiplantae</taxon>
        <taxon>Streptophyta</taxon>
        <taxon>Embryophyta</taxon>
        <taxon>Tracheophyta</taxon>
        <taxon>Spermatophyta</taxon>
        <taxon>Magnoliopsida</taxon>
        <taxon>eudicotyledons</taxon>
        <taxon>Gunneridae</taxon>
        <taxon>Pentapetalae</taxon>
        <taxon>asterids</taxon>
        <taxon>campanulids</taxon>
        <taxon>Asterales</taxon>
        <taxon>Asteraceae</taxon>
        <taxon>Asteroideae</taxon>
        <taxon>Heliantheae alliance</taxon>
        <taxon>Millerieae</taxon>
        <taxon>Smallanthus</taxon>
    </lineage>
</organism>
<keyword evidence="2" id="KW-1185">Reference proteome</keyword>
<dbReference type="EMBL" id="CM042022">
    <property type="protein sequence ID" value="KAI3816427.1"/>
    <property type="molecule type" value="Genomic_DNA"/>
</dbReference>
<proteinExistence type="predicted"/>
<name>A0ACB9J7V2_9ASTR</name>
<reference evidence="2" key="1">
    <citation type="journal article" date="2022" name="Mol. Ecol. Resour.">
        <title>The genomes of chicory, endive, great burdock and yacon provide insights into Asteraceae palaeo-polyploidization history and plant inulin production.</title>
        <authorList>
            <person name="Fan W."/>
            <person name="Wang S."/>
            <person name="Wang H."/>
            <person name="Wang A."/>
            <person name="Jiang F."/>
            <person name="Liu H."/>
            <person name="Zhao H."/>
            <person name="Xu D."/>
            <person name="Zhang Y."/>
        </authorList>
    </citation>
    <scope>NUCLEOTIDE SEQUENCE [LARGE SCALE GENOMIC DNA]</scope>
    <source>
        <strain evidence="2">cv. Yunnan</strain>
    </source>
</reference>
<evidence type="ECO:0000313" key="1">
    <source>
        <dbReference type="EMBL" id="KAI3816427.1"/>
    </source>
</evidence>
<reference evidence="1 2" key="2">
    <citation type="journal article" date="2022" name="Mol. Ecol. Resour.">
        <title>The genomes of chicory, endive, great burdock and yacon provide insights into Asteraceae paleo-polyploidization history and plant inulin production.</title>
        <authorList>
            <person name="Fan W."/>
            <person name="Wang S."/>
            <person name="Wang H."/>
            <person name="Wang A."/>
            <person name="Jiang F."/>
            <person name="Liu H."/>
            <person name="Zhao H."/>
            <person name="Xu D."/>
            <person name="Zhang Y."/>
        </authorList>
    </citation>
    <scope>NUCLEOTIDE SEQUENCE [LARGE SCALE GENOMIC DNA]</scope>
    <source>
        <strain evidence="2">cv. Yunnan</strain>
        <tissue evidence="1">Leaves</tissue>
    </source>
</reference>
<protein>
    <submittedName>
        <fullName evidence="1">Uncharacterized protein</fullName>
    </submittedName>
</protein>
<evidence type="ECO:0000313" key="2">
    <source>
        <dbReference type="Proteomes" id="UP001056120"/>
    </source>
</evidence>
<dbReference type="Proteomes" id="UP001056120">
    <property type="component" value="Linkage Group LG05"/>
</dbReference>